<gene>
    <name evidence="1" type="ORF">DPMN_114463</name>
</gene>
<dbReference type="AlphaFoldDB" id="A0A9D4QRR5"/>
<evidence type="ECO:0000313" key="2">
    <source>
        <dbReference type="Proteomes" id="UP000828390"/>
    </source>
</evidence>
<sequence length="52" mass="5993">MLKGDVGMTPPPPVIRDLFRTNVRVLWRCDDNGEYILTTSWENVCNALLESR</sequence>
<name>A0A9D4QRR5_DREPO</name>
<proteinExistence type="predicted"/>
<reference evidence="1" key="1">
    <citation type="journal article" date="2019" name="bioRxiv">
        <title>The Genome of the Zebra Mussel, Dreissena polymorpha: A Resource for Invasive Species Research.</title>
        <authorList>
            <person name="McCartney M.A."/>
            <person name="Auch B."/>
            <person name="Kono T."/>
            <person name="Mallez S."/>
            <person name="Zhang Y."/>
            <person name="Obille A."/>
            <person name="Becker A."/>
            <person name="Abrahante J.E."/>
            <person name="Garbe J."/>
            <person name="Badalamenti J.P."/>
            <person name="Herman A."/>
            <person name="Mangelson H."/>
            <person name="Liachko I."/>
            <person name="Sullivan S."/>
            <person name="Sone E.D."/>
            <person name="Koren S."/>
            <person name="Silverstein K.A.T."/>
            <person name="Beckman K.B."/>
            <person name="Gohl D.M."/>
        </authorList>
    </citation>
    <scope>NUCLEOTIDE SEQUENCE</scope>
    <source>
        <strain evidence="1">Duluth1</strain>
        <tissue evidence="1">Whole animal</tissue>
    </source>
</reference>
<organism evidence="1 2">
    <name type="scientific">Dreissena polymorpha</name>
    <name type="common">Zebra mussel</name>
    <name type="synonym">Mytilus polymorpha</name>
    <dbReference type="NCBI Taxonomy" id="45954"/>
    <lineage>
        <taxon>Eukaryota</taxon>
        <taxon>Metazoa</taxon>
        <taxon>Spiralia</taxon>
        <taxon>Lophotrochozoa</taxon>
        <taxon>Mollusca</taxon>
        <taxon>Bivalvia</taxon>
        <taxon>Autobranchia</taxon>
        <taxon>Heteroconchia</taxon>
        <taxon>Euheterodonta</taxon>
        <taxon>Imparidentia</taxon>
        <taxon>Neoheterodontei</taxon>
        <taxon>Myida</taxon>
        <taxon>Dreissenoidea</taxon>
        <taxon>Dreissenidae</taxon>
        <taxon>Dreissena</taxon>
    </lineage>
</organism>
<comment type="caution">
    <text evidence="1">The sequence shown here is derived from an EMBL/GenBank/DDBJ whole genome shotgun (WGS) entry which is preliminary data.</text>
</comment>
<reference evidence="1" key="2">
    <citation type="submission" date="2020-11" db="EMBL/GenBank/DDBJ databases">
        <authorList>
            <person name="McCartney M.A."/>
            <person name="Auch B."/>
            <person name="Kono T."/>
            <person name="Mallez S."/>
            <person name="Becker A."/>
            <person name="Gohl D.M."/>
            <person name="Silverstein K.A.T."/>
            <person name="Koren S."/>
            <person name="Bechman K.B."/>
            <person name="Herman A."/>
            <person name="Abrahante J.E."/>
            <person name="Garbe J."/>
        </authorList>
    </citation>
    <scope>NUCLEOTIDE SEQUENCE</scope>
    <source>
        <strain evidence="1">Duluth1</strain>
        <tissue evidence="1">Whole animal</tissue>
    </source>
</reference>
<dbReference type="Proteomes" id="UP000828390">
    <property type="component" value="Unassembled WGS sequence"/>
</dbReference>
<accession>A0A9D4QRR5</accession>
<dbReference type="EMBL" id="JAIWYP010000004">
    <property type="protein sequence ID" value="KAH3841004.1"/>
    <property type="molecule type" value="Genomic_DNA"/>
</dbReference>
<keyword evidence="2" id="KW-1185">Reference proteome</keyword>
<evidence type="ECO:0000313" key="1">
    <source>
        <dbReference type="EMBL" id="KAH3841004.1"/>
    </source>
</evidence>
<protein>
    <submittedName>
        <fullName evidence="1">Uncharacterized protein</fullName>
    </submittedName>
</protein>